<keyword evidence="1" id="KW-1133">Transmembrane helix</keyword>
<keyword evidence="1" id="KW-0472">Membrane</keyword>
<dbReference type="GO" id="GO:0005886">
    <property type="term" value="C:plasma membrane"/>
    <property type="evidence" value="ECO:0007669"/>
    <property type="project" value="TreeGrafter"/>
</dbReference>
<feature type="transmembrane region" description="Helical" evidence="1">
    <location>
        <begin position="21"/>
        <end position="43"/>
    </location>
</feature>
<feature type="transmembrane region" description="Helical" evidence="1">
    <location>
        <begin position="135"/>
        <end position="156"/>
    </location>
</feature>
<gene>
    <name evidence="2" type="ORF">GTH24_12305</name>
</gene>
<dbReference type="AlphaFoldDB" id="A0A6G6SJN7"/>
<dbReference type="InterPro" id="IPR005325">
    <property type="entry name" value="DUF308_memb"/>
</dbReference>
<dbReference type="PANTHER" id="PTHR34989">
    <property type="entry name" value="PROTEIN HDED"/>
    <property type="match status" value="1"/>
</dbReference>
<keyword evidence="3" id="KW-1185">Reference proteome</keyword>
<feature type="transmembrane region" description="Helical" evidence="1">
    <location>
        <begin position="49"/>
        <end position="69"/>
    </location>
</feature>
<name>A0A6G6SJN7_PROVU</name>
<protein>
    <submittedName>
        <fullName evidence="2">HdeD family acid-resistance protein</fullName>
    </submittedName>
</protein>
<organism evidence="2 3">
    <name type="scientific">Proteus vulgaris</name>
    <dbReference type="NCBI Taxonomy" id="585"/>
    <lineage>
        <taxon>Bacteria</taxon>
        <taxon>Pseudomonadati</taxon>
        <taxon>Pseudomonadota</taxon>
        <taxon>Gammaproteobacteria</taxon>
        <taxon>Enterobacterales</taxon>
        <taxon>Morganellaceae</taxon>
        <taxon>Proteus</taxon>
    </lineage>
</organism>
<evidence type="ECO:0000313" key="3">
    <source>
        <dbReference type="Proteomes" id="UP000503287"/>
    </source>
</evidence>
<proteinExistence type="predicted"/>
<feature type="transmembrane region" description="Helical" evidence="1">
    <location>
        <begin position="162"/>
        <end position="187"/>
    </location>
</feature>
<dbReference type="NCBIfam" id="NF007577">
    <property type="entry name" value="PRK10209.1"/>
    <property type="match status" value="1"/>
</dbReference>
<evidence type="ECO:0000313" key="2">
    <source>
        <dbReference type="EMBL" id="QIF94637.1"/>
    </source>
</evidence>
<dbReference type="PANTHER" id="PTHR34989:SF1">
    <property type="entry name" value="PROTEIN HDED"/>
    <property type="match status" value="1"/>
</dbReference>
<dbReference type="Proteomes" id="UP000503287">
    <property type="component" value="Chromosome"/>
</dbReference>
<dbReference type="EMBL" id="CP047344">
    <property type="protein sequence ID" value="QIF94637.1"/>
    <property type="molecule type" value="Genomic_DNA"/>
</dbReference>
<sequence length="193" mass="21123">MLDINKNNLSQLTEKLVKRQCTLMNIIATLGFIAGFICIINPLSSGVVISVLLGIVFFACAISSIIGGFNSQVSSGWSMLITLLAGFIYLLLGYIFITDPLNGMLSLAFFIGFLFIFAGILRLNIGFKQIKDNFYGWFNILVGFLDLVIAYFLLAFGPETSVALVMALIGIQLILSSLTILSITSAIKRMTRQ</sequence>
<accession>A0A6G6SJN7</accession>
<feature type="transmembrane region" description="Helical" evidence="1">
    <location>
        <begin position="76"/>
        <end position="97"/>
    </location>
</feature>
<keyword evidence="1" id="KW-0812">Transmembrane</keyword>
<reference evidence="2 3" key="1">
    <citation type="submission" date="2020-01" db="EMBL/GenBank/DDBJ databases">
        <title>The genomic epidemiology of tigecycline resistance gene tet(X) variants in a swine farm in China.</title>
        <authorList>
            <person name="Peng K."/>
            <person name="Li R."/>
        </authorList>
    </citation>
    <scope>NUCLEOTIDE SEQUENCE [LARGE SCALE GENOMIC DNA]</scope>
    <source>
        <strain evidence="2 3">ZN3</strain>
    </source>
</reference>
<dbReference type="OrthoDB" id="6591996at2"/>
<evidence type="ECO:0000256" key="1">
    <source>
        <dbReference type="SAM" id="Phobius"/>
    </source>
</evidence>
<dbReference type="Pfam" id="PF03729">
    <property type="entry name" value="DUF308"/>
    <property type="match status" value="1"/>
</dbReference>
<feature type="transmembrane region" description="Helical" evidence="1">
    <location>
        <begin position="103"/>
        <end position="123"/>
    </location>
</feature>
<dbReference type="RefSeq" id="WP_072068568.1">
    <property type="nucleotide sequence ID" value="NZ_CP047344.1"/>
</dbReference>
<dbReference type="InterPro" id="IPR052712">
    <property type="entry name" value="Acid_resist_chaperone_HdeD"/>
</dbReference>